<accession>A0A0A9D578</accession>
<dbReference type="AlphaFoldDB" id="A0A0A9D578"/>
<name>A0A0A9D578_ARUDO</name>
<protein>
    <submittedName>
        <fullName evidence="1">Plastidic ATP/ADP-transporter</fullName>
    </submittedName>
</protein>
<proteinExistence type="predicted"/>
<reference evidence="1" key="1">
    <citation type="submission" date="2014-09" db="EMBL/GenBank/DDBJ databases">
        <authorList>
            <person name="Magalhaes I.L.F."/>
            <person name="Oliveira U."/>
            <person name="Santos F.R."/>
            <person name="Vidigal T.H.D.A."/>
            <person name="Brescovit A.D."/>
            <person name="Santos A.J."/>
        </authorList>
    </citation>
    <scope>NUCLEOTIDE SEQUENCE</scope>
    <source>
        <tissue evidence="1">Shoot tissue taken approximately 20 cm above the soil surface</tissue>
    </source>
</reference>
<reference evidence="1" key="2">
    <citation type="journal article" date="2015" name="Data Brief">
        <title>Shoot transcriptome of the giant reed, Arundo donax.</title>
        <authorList>
            <person name="Barrero R.A."/>
            <person name="Guerrero F.D."/>
            <person name="Moolhuijzen P."/>
            <person name="Goolsby J.A."/>
            <person name="Tidwell J."/>
            <person name="Bellgard S.E."/>
            <person name="Bellgard M.I."/>
        </authorList>
    </citation>
    <scope>NUCLEOTIDE SEQUENCE</scope>
    <source>
        <tissue evidence="1">Shoot tissue taken approximately 20 cm above the soil surface</tissue>
    </source>
</reference>
<evidence type="ECO:0000313" key="1">
    <source>
        <dbReference type="EMBL" id="JAD83739.1"/>
    </source>
</evidence>
<sequence>MPVAVEKSPMNEEYSLGLGNCALSFDFHVTSTRLMLIP</sequence>
<dbReference type="EMBL" id="GBRH01214156">
    <property type="protein sequence ID" value="JAD83739.1"/>
    <property type="molecule type" value="Transcribed_RNA"/>
</dbReference>
<organism evidence="1">
    <name type="scientific">Arundo donax</name>
    <name type="common">Giant reed</name>
    <name type="synonym">Donax arundinaceus</name>
    <dbReference type="NCBI Taxonomy" id="35708"/>
    <lineage>
        <taxon>Eukaryota</taxon>
        <taxon>Viridiplantae</taxon>
        <taxon>Streptophyta</taxon>
        <taxon>Embryophyta</taxon>
        <taxon>Tracheophyta</taxon>
        <taxon>Spermatophyta</taxon>
        <taxon>Magnoliopsida</taxon>
        <taxon>Liliopsida</taxon>
        <taxon>Poales</taxon>
        <taxon>Poaceae</taxon>
        <taxon>PACMAD clade</taxon>
        <taxon>Arundinoideae</taxon>
        <taxon>Arundineae</taxon>
        <taxon>Arundo</taxon>
    </lineage>
</organism>